<name>A0A450ZQV7_9GAMM</name>
<proteinExistence type="predicted"/>
<sequence length="229" mass="25683">MLKDNIFYDIWLSLTAWVDGMLPIEKETFYVIAAIATVVSVLVAMWGLLIAIRSLRRNSKGVDRSPKEIAEIIWETEDREADKYAEAIASKDALYVSEESDQVSAGPDFDTGTVTECNFIVTSTTVSATELRANILLSYYKETAGLRPYSYIVRGNRVTLPSVIKPEWIGLRIPLWPNNTPKSVRLNYLSDTPPLSADRQAKRAAARKALLGVLMHKIFINKITRNVVC</sequence>
<gene>
    <name evidence="2" type="ORF">BECKTC1821F_GA0114240_100950</name>
</gene>
<keyword evidence="1" id="KW-0472">Membrane</keyword>
<evidence type="ECO:0000256" key="1">
    <source>
        <dbReference type="SAM" id="Phobius"/>
    </source>
</evidence>
<reference evidence="2" key="1">
    <citation type="submission" date="2019-02" db="EMBL/GenBank/DDBJ databases">
        <authorList>
            <person name="Gruber-Vodicka R. H."/>
            <person name="Seah K. B. B."/>
        </authorList>
    </citation>
    <scope>NUCLEOTIDE SEQUENCE</scope>
    <source>
        <strain evidence="2">BECK_BZ126</strain>
    </source>
</reference>
<protein>
    <submittedName>
        <fullName evidence="2">Uncharacterized protein</fullName>
    </submittedName>
</protein>
<dbReference type="EMBL" id="CAADFW010000009">
    <property type="protein sequence ID" value="VFK56203.1"/>
    <property type="molecule type" value="Genomic_DNA"/>
</dbReference>
<keyword evidence="1" id="KW-1133">Transmembrane helix</keyword>
<organism evidence="2">
    <name type="scientific">Candidatus Kentrum sp. TC</name>
    <dbReference type="NCBI Taxonomy" id="2126339"/>
    <lineage>
        <taxon>Bacteria</taxon>
        <taxon>Pseudomonadati</taxon>
        <taxon>Pseudomonadota</taxon>
        <taxon>Gammaproteobacteria</taxon>
        <taxon>Candidatus Kentrum</taxon>
    </lineage>
</organism>
<feature type="transmembrane region" description="Helical" evidence="1">
    <location>
        <begin position="29"/>
        <end position="52"/>
    </location>
</feature>
<keyword evidence="1" id="KW-0812">Transmembrane</keyword>
<accession>A0A450ZQV7</accession>
<dbReference type="AlphaFoldDB" id="A0A450ZQV7"/>
<evidence type="ECO:0000313" key="2">
    <source>
        <dbReference type="EMBL" id="VFK56203.1"/>
    </source>
</evidence>